<dbReference type="SMART" id="SM00634">
    <property type="entry name" value="BID_1"/>
    <property type="match status" value="1"/>
</dbReference>
<dbReference type="InterPro" id="IPR003344">
    <property type="entry name" value="Big_1_dom"/>
</dbReference>
<comment type="similarity">
    <text evidence="1">Belongs to the intimin/invasin family.</text>
</comment>
<name>A0ABT3YCV2_9HYPH</name>
<reference evidence="4" key="1">
    <citation type="submission" date="2022-10" db="EMBL/GenBank/DDBJ databases">
        <title>Hoeflea sp. J2-29, isolated from marine algae.</title>
        <authorList>
            <person name="Kristyanto S."/>
            <person name="Kim J.M."/>
            <person name="Jeon C.O."/>
        </authorList>
    </citation>
    <scope>NUCLEOTIDE SEQUENCE</scope>
    <source>
        <strain evidence="4">J2-29</strain>
    </source>
</reference>
<dbReference type="Gene3D" id="2.60.40.10">
    <property type="entry name" value="Immunoglobulins"/>
    <property type="match status" value="11"/>
</dbReference>
<feature type="domain" description="Autotransporter" evidence="3">
    <location>
        <begin position="1705"/>
        <end position="1963"/>
    </location>
</feature>
<dbReference type="SUPFAM" id="SSF103515">
    <property type="entry name" value="Autotransporter"/>
    <property type="match status" value="1"/>
</dbReference>
<dbReference type="InterPro" id="IPR005546">
    <property type="entry name" value="Autotransporte_beta"/>
</dbReference>
<dbReference type="PROSITE" id="PS50194">
    <property type="entry name" value="FILAMIN_REPEAT"/>
    <property type="match status" value="8"/>
</dbReference>
<protein>
    <submittedName>
        <fullName evidence="4">Choice-of-anchor D domain-containing protein</fullName>
    </submittedName>
</protein>
<dbReference type="EMBL" id="JAOVZQ010000001">
    <property type="protein sequence ID" value="MCY0093706.1"/>
    <property type="molecule type" value="Genomic_DNA"/>
</dbReference>
<dbReference type="InterPro" id="IPR036709">
    <property type="entry name" value="Autotransporte_beta_dom_sf"/>
</dbReference>
<proteinExistence type="inferred from homology"/>
<dbReference type="InterPro" id="IPR008964">
    <property type="entry name" value="Invasin/intimin_cell_adhesion"/>
</dbReference>
<organism evidence="4 5">
    <name type="scientific">Hoeflea ulvae</name>
    <dbReference type="NCBI Taxonomy" id="2983764"/>
    <lineage>
        <taxon>Bacteria</taxon>
        <taxon>Pseudomonadati</taxon>
        <taxon>Pseudomonadota</taxon>
        <taxon>Alphaproteobacteria</taxon>
        <taxon>Hyphomicrobiales</taxon>
        <taxon>Rhizobiaceae</taxon>
        <taxon>Hoeflea</taxon>
    </lineage>
</organism>
<dbReference type="PROSITE" id="PS51127">
    <property type="entry name" value="BIG1"/>
    <property type="match status" value="1"/>
</dbReference>
<gene>
    <name evidence="4" type="ORF">OEG82_06695</name>
</gene>
<evidence type="ECO:0000259" key="2">
    <source>
        <dbReference type="PROSITE" id="PS51127"/>
    </source>
</evidence>
<dbReference type="Proteomes" id="UP001081283">
    <property type="component" value="Unassembled WGS sequence"/>
</dbReference>
<dbReference type="InterPro" id="IPR013783">
    <property type="entry name" value="Ig-like_fold"/>
</dbReference>
<dbReference type="NCBIfam" id="NF012200">
    <property type="entry name" value="choice_anch_D"/>
    <property type="match status" value="6"/>
</dbReference>
<evidence type="ECO:0000259" key="3">
    <source>
        <dbReference type="PROSITE" id="PS51208"/>
    </source>
</evidence>
<dbReference type="SMART" id="SM00869">
    <property type="entry name" value="Autotransporter"/>
    <property type="match status" value="1"/>
</dbReference>
<evidence type="ECO:0000313" key="5">
    <source>
        <dbReference type="Proteomes" id="UP001081283"/>
    </source>
</evidence>
<dbReference type="SUPFAM" id="SSF49373">
    <property type="entry name" value="Invasin/intimin cell-adhesion fragments"/>
    <property type="match status" value="1"/>
</dbReference>
<dbReference type="Gene3D" id="2.40.128.130">
    <property type="entry name" value="Autotransporter beta-domain"/>
    <property type="match status" value="1"/>
</dbReference>
<sequence>MRGLYTFLTIFSIFIALSVGLGVRAADAAWNSCSGLTVTTGGDLTLDVTADTCSLSNTFPGSQNYINFNAGSGSSVTIDLIGIDDNTGEFTSVSIAHDGGTQFISDGSSFGQANDFSSTYNCSSGCVVSGNYSGASIGGPFSVTYTQNGGSGSIGAPSAPEIAVSSSVSGAVSDGGTDAQGTRTAGSPVMVTYTVTNSGTSDLTLATATSSSANNVTVNSIGAPGSTTVTSGGGTTTFQVQYTPTLAGAFSFGLSFVNDDGDENPFNFTVSGTATGTPEIAVSSSISGTVADAGTDAQGTQVAGSQVTVTYTVTNSGTDALTLATATSSGASNVTVDSIAAPASTTVAGGDATTSFVVKYTPTLAGAFSFGLSFVNDDGDENPFNYTVSGTATGTPEIAVSSSEGGAVTDGGTDAQGTKVAGSPVTVTYTVTNSGTDDLTLATATASGASNVTVDSVAAPLSTTVTSGGGTTTFQVQYTPTTAGAFSFGLSFVNDDGDENPFNFTVSGTASGAPEIAVSSSISGTVADAGTDAQGTQVAGSQVTVTYTVTNSGTGSLTLATAISSSPSNVTVDSIGAPASTTVAGGGATTTFVVKYTPTLAGAFSFGLSFVNDDGDENPFNYTVSGTATGTPEIAVSSSVGGAMSDAGTDAQGTRVAGSHVTVTYTVTNSGTDDLTLATATASGASNVTVDSVAAPLSTTVTGGSSTTFQVRYTPTLAGAFSFSLSFVNDDGDENPFNFTVSGTATGAPEIAVSSSIGGAVSDGGTDAQGAQTAGIPVTVTYTVTNSGTDDLTLATATALSPSNVVVGSIGAPASTTVTGGGATTTFQVQYTPTLAGAYSFNLSFVNDDGDENPFNFTVSGTAGGTPEIAVSSSVSGAIADSGSDAQGTRVAGTPVTVTYTVTNSGTGDLTLATATSSSLSNVTVGSIGAPVSTTVAGGGGTTTFQVQYTPTLAGAFSFGLSFVNNDGDENPFDMTVSGTATGTPEIAVSSSIGGVVSDGGANAQGAQMAGTPVTVTYTVTNSGTDDLTLATATSSSLSNVTVNAIGAPGAATVTGGGGSTTFQVQYTPILDGAFSFDLAFTNNDGDENPFNMTVSGTAAGAPEIAVSSSVSGAVADGGTDAAGSASAGVQKTITYTVTNTGTKPLNLTGTATASAATNVNVDAISAYGSSSIAVSGSTTFTVAYTPAAAAAFSFELDIISDDADEANYDLSVSGTGVSLPAAITVSAGNGQTTEVNTGFATALSAKVVDHGDNPVSGVTVTFTAPATGAGLDTASQTATTNASGVASLSATANATAGAFIVNASAAGISTTADFSLTLVNNAPPKVVVAASSGDEIKNGSGNTLLGNRPSREASSTSYTIRNNGIGPLVVASPTLNSASNIGGMTLAFSNVSAVLRQNRFQFGDPVRYAATGVTASVTGPTSVTIPAGGSVDLLVTYTPASSGTFSYTLGFITNDSDEVSFELTSSGTASVASGILAVSGSAQSAEVNTRFDAPLVAKVTDTAGNAVAGVNVTFAAPASGPSLTFAATGSNTETVTTDTDGIATSSVMTANSITPAFVSTGVYDTYLVSASATGLTGTSFELFNKRDSVADIQKTQEVIASFVTNRADRIVAEQPDIVKRLMGGAFAQQRNFNGFSVEVTPYGSTGQFDFSLGAFRHRLEQGPAAAAEAATALGYATDTSAGGASDTLFPLATDGAQANQPQGAPRSGFDVWASGTYAQVENSGSDSLNALIFAGVDYRFGNQALVGVMGSLDITEETNATANSSADGVGWMIGPYAAMRVHQNLFADMRLTYGQSANKVNALGLFEDDFDTERLLMQAGLTGDFDLGRVRVNPFARLTYFWEEQKSYVDTLGNTIPGQEFDLGRLEFGPKLTIALEPMEDTDMAFSLGLSGLYDFDLLTEQTATNPSLVSADRRFRGRVEGGVEVRTGQRGVRFAGDLFYDGIGVQNYHAYGGTLSFSVPF</sequence>
<comment type="caution">
    <text evidence="4">The sequence shown here is derived from an EMBL/GenBank/DDBJ whole genome shotgun (WGS) entry which is preliminary data.</text>
</comment>
<dbReference type="PANTHER" id="PTHR37833">
    <property type="entry name" value="LIPOPROTEIN-RELATED"/>
    <property type="match status" value="1"/>
</dbReference>
<accession>A0ABT3YCV2</accession>
<dbReference type="PROSITE" id="PS51208">
    <property type="entry name" value="AUTOTRANSPORTER"/>
    <property type="match status" value="1"/>
</dbReference>
<feature type="domain" description="Big-1" evidence="2">
    <location>
        <begin position="1223"/>
        <end position="1320"/>
    </location>
</feature>
<dbReference type="InterPro" id="IPR017868">
    <property type="entry name" value="Filamin/ABP280_repeat-like"/>
</dbReference>
<evidence type="ECO:0000256" key="1">
    <source>
        <dbReference type="ARBA" id="ARBA00010116"/>
    </source>
</evidence>
<keyword evidence="5" id="KW-1185">Reference proteome</keyword>
<dbReference type="RefSeq" id="WP_267614885.1">
    <property type="nucleotide sequence ID" value="NZ_JAOVZQ010000001.1"/>
</dbReference>
<dbReference type="PANTHER" id="PTHR37833:SF1">
    <property type="entry name" value="SIGNAL PEPTIDE PROTEIN"/>
    <property type="match status" value="1"/>
</dbReference>
<evidence type="ECO:0000313" key="4">
    <source>
        <dbReference type="EMBL" id="MCY0093706.1"/>
    </source>
</evidence>